<sequence>MTMQTAAAIKTGKTTFSSQRNAVFRFSVTPETIWIEQQKTKQQWQCTVSSVHDFALKSTRIPHDVVMEYLAMSLDRSEAIRRGDVEVDLLSIGGRRMRLKLSLNFSIAGKAWKPEYQFNLEPIPVTETQMLRAELLETEEMLGLLYAIVPAWVLNSDDPSISRHERAMQVVALKGATFWLQLCTLTKSAMEDPEMHVKTVTKWSVSAVRNSCGAAAQYWSVLTHKAVEAFSTVGQFLSEQCAENA</sequence>
<dbReference type="AlphaFoldDB" id="A0AAV1TAE7"/>
<protein>
    <submittedName>
        <fullName evidence="1">Uncharacterized protein</fullName>
    </submittedName>
</protein>
<proteinExistence type="predicted"/>
<organism evidence="1 2">
    <name type="scientific">Peronospora matthiolae</name>
    <dbReference type="NCBI Taxonomy" id="2874970"/>
    <lineage>
        <taxon>Eukaryota</taxon>
        <taxon>Sar</taxon>
        <taxon>Stramenopiles</taxon>
        <taxon>Oomycota</taxon>
        <taxon>Peronosporomycetes</taxon>
        <taxon>Peronosporales</taxon>
        <taxon>Peronosporaceae</taxon>
        <taxon>Peronospora</taxon>
    </lineage>
</organism>
<evidence type="ECO:0000313" key="2">
    <source>
        <dbReference type="Proteomes" id="UP001162060"/>
    </source>
</evidence>
<comment type="caution">
    <text evidence="1">The sequence shown here is derived from an EMBL/GenBank/DDBJ whole genome shotgun (WGS) entry which is preliminary data.</text>
</comment>
<dbReference type="EMBL" id="CAKLBY020000039">
    <property type="protein sequence ID" value="CAK7912639.1"/>
    <property type="molecule type" value="Genomic_DNA"/>
</dbReference>
<evidence type="ECO:0000313" key="1">
    <source>
        <dbReference type="EMBL" id="CAK7912639.1"/>
    </source>
</evidence>
<reference evidence="1" key="1">
    <citation type="submission" date="2024-01" db="EMBL/GenBank/DDBJ databases">
        <authorList>
            <person name="Webb A."/>
        </authorList>
    </citation>
    <scope>NUCLEOTIDE SEQUENCE</scope>
    <source>
        <strain evidence="1">Pm1</strain>
    </source>
</reference>
<name>A0AAV1TAE7_9STRA</name>
<gene>
    <name evidence="1" type="ORF">PM001_LOCUS4596</name>
</gene>
<accession>A0AAV1TAE7</accession>
<dbReference type="Proteomes" id="UP001162060">
    <property type="component" value="Unassembled WGS sequence"/>
</dbReference>